<evidence type="ECO:0000259" key="1">
    <source>
        <dbReference type="PROSITE" id="PS50181"/>
    </source>
</evidence>
<dbReference type="Gene3D" id="1.20.1280.50">
    <property type="match status" value="1"/>
</dbReference>
<name>A0A8I7BBE2_HORVV</name>
<dbReference type="Pfam" id="PF00646">
    <property type="entry name" value="F-box"/>
    <property type="match status" value="1"/>
</dbReference>
<dbReference type="InterPro" id="IPR050796">
    <property type="entry name" value="SCF_F-box_component"/>
</dbReference>
<dbReference type="InterPro" id="IPR001810">
    <property type="entry name" value="F-box_dom"/>
</dbReference>
<reference evidence="2" key="3">
    <citation type="submission" date="2022-01" db="UniProtKB">
        <authorList>
            <consortium name="EnsemblPlants"/>
        </authorList>
    </citation>
    <scope>IDENTIFICATION</scope>
    <source>
        <strain evidence="2">subsp. vulgare</strain>
    </source>
</reference>
<protein>
    <recommendedName>
        <fullName evidence="1">F-box domain-containing protein</fullName>
    </recommendedName>
</protein>
<reference evidence="3" key="1">
    <citation type="journal article" date="2012" name="Nature">
        <title>A physical, genetic and functional sequence assembly of the barley genome.</title>
        <authorList>
            <consortium name="The International Barley Genome Sequencing Consortium"/>
            <person name="Mayer K.F."/>
            <person name="Waugh R."/>
            <person name="Brown J.W."/>
            <person name="Schulman A."/>
            <person name="Langridge P."/>
            <person name="Platzer M."/>
            <person name="Fincher G.B."/>
            <person name="Muehlbauer G.J."/>
            <person name="Sato K."/>
            <person name="Close T.J."/>
            <person name="Wise R.P."/>
            <person name="Stein N."/>
        </authorList>
    </citation>
    <scope>NUCLEOTIDE SEQUENCE [LARGE SCALE GENOMIC DNA]</scope>
    <source>
        <strain evidence="3">cv. Morex</strain>
    </source>
</reference>
<evidence type="ECO:0000313" key="3">
    <source>
        <dbReference type="Proteomes" id="UP000011116"/>
    </source>
</evidence>
<accession>A0A8I7BBE2</accession>
<dbReference type="Gramene" id="HORVU.MOREX.r3.6HG0567120.1">
    <property type="protein sequence ID" value="HORVU.MOREX.r3.6HG0567120.1.CDS1"/>
    <property type="gene ID" value="HORVU.MOREX.r3.6HG0567120"/>
</dbReference>
<dbReference type="AlphaFoldDB" id="A0A8I7BBE2"/>
<organism evidence="2 3">
    <name type="scientific">Hordeum vulgare subsp. vulgare</name>
    <name type="common">Domesticated barley</name>
    <dbReference type="NCBI Taxonomy" id="112509"/>
    <lineage>
        <taxon>Eukaryota</taxon>
        <taxon>Viridiplantae</taxon>
        <taxon>Streptophyta</taxon>
        <taxon>Embryophyta</taxon>
        <taxon>Tracheophyta</taxon>
        <taxon>Spermatophyta</taxon>
        <taxon>Magnoliopsida</taxon>
        <taxon>Liliopsida</taxon>
        <taxon>Poales</taxon>
        <taxon>Poaceae</taxon>
        <taxon>BOP clade</taxon>
        <taxon>Pooideae</taxon>
        <taxon>Triticodae</taxon>
        <taxon>Triticeae</taxon>
        <taxon>Hordeinae</taxon>
        <taxon>Hordeum</taxon>
    </lineage>
</organism>
<dbReference type="PANTHER" id="PTHR31672:SF2">
    <property type="entry name" value="F-BOX DOMAIN-CONTAINING PROTEIN"/>
    <property type="match status" value="1"/>
</dbReference>
<feature type="domain" description="F-box" evidence="1">
    <location>
        <begin position="9"/>
        <end position="55"/>
    </location>
</feature>
<dbReference type="PANTHER" id="PTHR31672">
    <property type="entry name" value="BNACNNG10540D PROTEIN"/>
    <property type="match status" value="1"/>
</dbReference>
<evidence type="ECO:0000313" key="2">
    <source>
        <dbReference type="EnsemblPlants" id="HORVU.MOREX.r3.6HG0567120.1.CDS1"/>
    </source>
</evidence>
<dbReference type="Proteomes" id="UP000011116">
    <property type="component" value="Chromosome 6H"/>
</dbReference>
<dbReference type="EnsemblPlants" id="HORVU.MOREX.r3.6HG0567120.1">
    <property type="protein sequence ID" value="HORVU.MOREX.r3.6HG0567120.1.CDS1"/>
    <property type="gene ID" value="HORVU.MOREX.r3.6HG0567120"/>
</dbReference>
<dbReference type="SMART" id="SM00256">
    <property type="entry name" value="FBOX"/>
    <property type="match status" value="1"/>
</dbReference>
<proteinExistence type="predicted"/>
<reference evidence="2" key="2">
    <citation type="submission" date="2020-10" db="EMBL/GenBank/DDBJ databases">
        <authorList>
            <person name="Scholz U."/>
            <person name="Mascher M."/>
            <person name="Fiebig A."/>
        </authorList>
    </citation>
    <scope>NUCLEOTIDE SEQUENCE [LARGE SCALE GENOMIC DNA]</scope>
    <source>
        <strain evidence="2">cv. Morex</strain>
    </source>
</reference>
<dbReference type="Gramene" id="HORVU.MOREX.r2.6HG0470030.1">
    <property type="protein sequence ID" value="HORVU.MOREX.r2.6HG0470030.1.CDS.1"/>
    <property type="gene ID" value="HORVU.MOREX.r2.6HG0470030"/>
</dbReference>
<dbReference type="PROSITE" id="PS50181">
    <property type="entry name" value="FBOX"/>
    <property type="match status" value="1"/>
</dbReference>
<dbReference type="InterPro" id="IPR036047">
    <property type="entry name" value="F-box-like_dom_sf"/>
</dbReference>
<dbReference type="SUPFAM" id="SSF81383">
    <property type="entry name" value="F-box domain"/>
    <property type="match status" value="1"/>
</dbReference>
<keyword evidence="3" id="KW-1185">Reference proteome</keyword>
<sequence length="149" mass="16608">MPRKLRVAASSHGVLPDDMLLQILVHLPAKTLCLFRAVSRSWRSLLSDPPFVAEHKSHHPGPVIVTCTGDFYDRSTIEILDLSGNVVKRIATSMRDPRLVRTCRLDLICVTGSNHCTASHVINPATGDMFALPYTRAKEHAHVKDFFPK</sequence>